<dbReference type="InterPro" id="IPR051962">
    <property type="entry name" value="Cuticlin"/>
</dbReference>
<protein>
    <recommendedName>
        <fullName evidence="9">ZP domain-containing protein</fullName>
    </recommendedName>
</protein>
<dbReference type="Pfam" id="PF00059">
    <property type="entry name" value="Lectin_C"/>
    <property type="match status" value="1"/>
</dbReference>
<evidence type="ECO:0000259" key="6">
    <source>
        <dbReference type="PROSITE" id="PS51034"/>
    </source>
</evidence>
<dbReference type="Proteomes" id="UP001497497">
    <property type="component" value="Unassembled WGS sequence"/>
</dbReference>
<feature type="compositionally biased region" description="Polar residues" evidence="2">
    <location>
        <begin position="530"/>
        <end position="539"/>
    </location>
</feature>
<organism evidence="7 8">
    <name type="scientific">Lymnaea stagnalis</name>
    <name type="common">Great pond snail</name>
    <name type="synonym">Helix stagnalis</name>
    <dbReference type="NCBI Taxonomy" id="6523"/>
    <lineage>
        <taxon>Eukaryota</taxon>
        <taxon>Metazoa</taxon>
        <taxon>Spiralia</taxon>
        <taxon>Lophotrochozoa</taxon>
        <taxon>Mollusca</taxon>
        <taxon>Gastropoda</taxon>
        <taxon>Heterobranchia</taxon>
        <taxon>Euthyneura</taxon>
        <taxon>Panpulmonata</taxon>
        <taxon>Hygrophila</taxon>
        <taxon>Lymnaeoidea</taxon>
        <taxon>Lymnaeidae</taxon>
        <taxon>Lymnaea</taxon>
    </lineage>
</organism>
<dbReference type="PANTHER" id="PTHR22907">
    <property type="entry name" value="GH04558P"/>
    <property type="match status" value="1"/>
</dbReference>
<keyword evidence="8" id="KW-1185">Reference proteome</keyword>
<feature type="region of interest" description="Disordered" evidence="2">
    <location>
        <begin position="505"/>
        <end position="562"/>
    </location>
</feature>
<evidence type="ECO:0008006" key="9">
    <source>
        <dbReference type="Google" id="ProtNLM"/>
    </source>
</evidence>
<reference evidence="7 8" key="1">
    <citation type="submission" date="2024-04" db="EMBL/GenBank/DDBJ databases">
        <authorList>
            <consortium name="Genoscope - CEA"/>
            <person name="William W."/>
        </authorList>
    </citation>
    <scope>NUCLEOTIDE SEQUENCE [LARGE SCALE GENOMIC DNA]</scope>
</reference>
<evidence type="ECO:0000259" key="5">
    <source>
        <dbReference type="PROSITE" id="PS50041"/>
    </source>
</evidence>
<keyword evidence="3" id="KW-0812">Transmembrane</keyword>
<evidence type="ECO:0000256" key="1">
    <source>
        <dbReference type="ARBA" id="ARBA00022729"/>
    </source>
</evidence>
<evidence type="ECO:0000256" key="4">
    <source>
        <dbReference type="SAM" id="SignalP"/>
    </source>
</evidence>
<feature type="transmembrane region" description="Helical" evidence="3">
    <location>
        <begin position="581"/>
        <end position="600"/>
    </location>
</feature>
<dbReference type="Gene3D" id="3.10.100.10">
    <property type="entry name" value="Mannose-Binding Protein A, subunit A"/>
    <property type="match status" value="1"/>
</dbReference>
<evidence type="ECO:0000313" key="7">
    <source>
        <dbReference type="EMBL" id="CAL1538583.1"/>
    </source>
</evidence>
<accession>A0AAV2HWL6</accession>
<dbReference type="Pfam" id="PF25272">
    <property type="entry name" value="VERL_C"/>
    <property type="match status" value="1"/>
</dbReference>
<dbReference type="AlphaFoldDB" id="A0AAV2HWL6"/>
<dbReference type="InterPro" id="IPR057371">
    <property type="entry name" value="VERL_C"/>
</dbReference>
<keyword evidence="1 4" id="KW-0732">Signal</keyword>
<evidence type="ECO:0000313" key="8">
    <source>
        <dbReference type="Proteomes" id="UP001497497"/>
    </source>
</evidence>
<dbReference type="SUPFAM" id="SSF56436">
    <property type="entry name" value="C-type lectin-like"/>
    <property type="match status" value="1"/>
</dbReference>
<feature type="chain" id="PRO_5043965592" description="ZP domain-containing protein" evidence="4">
    <location>
        <begin position="20"/>
        <end position="637"/>
    </location>
</feature>
<proteinExistence type="predicted"/>
<dbReference type="PANTHER" id="PTHR22907:SF54">
    <property type="entry name" value="GH04558P"/>
    <property type="match status" value="1"/>
</dbReference>
<dbReference type="EMBL" id="CAXITT010000305">
    <property type="protein sequence ID" value="CAL1538583.1"/>
    <property type="molecule type" value="Genomic_DNA"/>
</dbReference>
<dbReference type="SMART" id="SM00034">
    <property type="entry name" value="CLECT"/>
    <property type="match status" value="1"/>
</dbReference>
<feature type="compositionally biased region" description="Basic and acidic residues" evidence="2">
    <location>
        <begin position="508"/>
        <end position="520"/>
    </location>
</feature>
<comment type="caution">
    <text evidence="7">The sequence shown here is derived from an EMBL/GenBank/DDBJ whole genome shotgun (WGS) entry which is preliminary data.</text>
</comment>
<evidence type="ECO:0000256" key="3">
    <source>
        <dbReference type="SAM" id="Phobius"/>
    </source>
</evidence>
<keyword evidence="3" id="KW-0472">Membrane</keyword>
<gene>
    <name evidence="7" type="ORF">GSLYS_00012404001</name>
</gene>
<dbReference type="CDD" id="cd00037">
    <property type="entry name" value="CLECT"/>
    <property type="match status" value="1"/>
</dbReference>
<dbReference type="InterPro" id="IPR016187">
    <property type="entry name" value="CTDL_fold"/>
</dbReference>
<dbReference type="PROSITE" id="PS51034">
    <property type="entry name" value="ZP_2"/>
    <property type="match status" value="1"/>
</dbReference>
<feature type="domain" description="C-type lectin" evidence="5">
    <location>
        <begin position="61"/>
        <end position="176"/>
    </location>
</feature>
<dbReference type="InterPro" id="IPR001507">
    <property type="entry name" value="ZP_dom"/>
</dbReference>
<keyword evidence="3" id="KW-1133">Transmembrane helix</keyword>
<name>A0AAV2HWL6_LYMST</name>
<feature type="signal peptide" evidence="4">
    <location>
        <begin position="1"/>
        <end position="19"/>
    </location>
</feature>
<sequence length="637" mass="71173">MVGLHTLLVICLCASITLSSEVDADKSASNKSDVEVSEAPKVNWICPNGWVSLIDDSSIMCLWFSNGSLSHPLARDHCAKYQASLVKVNTVKKIQLLKELIAKREAEHWIGLHKDRGYESSFRWYTLRGDVRADTSILPAAFRDYMSYKAQCVYVSSDGAEWEMEDCDTEWSFICEKNIECSPGSFGDKCVKVCHCIGEPCTTKSSDGSDDVTCRWGCQRGWMGPACDIEKQDPDVKYYCLNSDQGGKKVLIRIYTKGVEYKSIHGLTANQTRGQWCQGSNFFKPYDPSKPVEITIRVDEAMEEEAERGDCVGDIDDPDSFQLTLVIQENEGILLEHDLQVSIQCNFTKGENLIRDSQYVINGEPSHVHHQSLEPQSIADDVVLQIVNGYSGEPVIEASVGSTVVLQIKYGLMEGSLLKGVFPYNCSAVSPSGKVKKQLIDQNGCSLSSSPVSTFSKATDNTIKTGWFPLFAFEGEQSVQFQCSFSLCFHENCFVGCQGHYESRHRRDAVSDDKPQEHSATRTIRVLPSIDTQRATKPNSKPGASVDSSSYEYQPPQPAPRSGDGHQMNYLMYVNPVTCSLFLLLLVVFLIMYVSFLHTLRRSVDSIRKEIEGTRSRDKFLNCGCRKPLKDKDYVCP</sequence>
<dbReference type="InterPro" id="IPR001304">
    <property type="entry name" value="C-type_lectin-like"/>
</dbReference>
<feature type="domain" description="ZP" evidence="6">
    <location>
        <begin position="239"/>
        <end position="504"/>
    </location>
</feature>
<evidence type="ECO:0000256" key="2">
    <source>
        <dbReference type="SAM" id="MobiDB-lite"/>
    </source>
</evidence>
<dbReference type="InterPro" id="IPR016186">
    <property type="entry name" value="C-type_lectin-like/link_sf"/>
</dbReference>
<dbReference type="PROSITE" id="PS50041">
    <property type="entry name" value="C_TYPE_LECTIN_2"/>
    <property type="match status" value="1"/>
</dbReference>